<dbReference type="Proteomes" id="UP000198415">
    <property type="component" value="Unassembled WGS sequence"/>
</dbReference>
<dbReference type="AlphaFoldDB" id="A0A238WQK1"/>
<dbReference type="EMBL" id="FZNR01000002">
    <property type="protein sequence ID" value="SNR48880.1"/>
    <property type="molecule type" value="Genomic_DNA"/>
</dbReference>
<evidence type="ECO:0008006" key="3">
    <source>
        <dbReference type="Google" id="ProtNLM"/>
    </source>
</evidence>
<dbReference type="RefSeq" id="WP_089292555.1">
    <property type="nucleotide sequence ID" value="NZ_BOMU01000018.1"/>
</dbReference>
<name>A0A238WQK1_9ACTN</name>
<gene>
    <name evidence="1" type="ORF">SAMN06264365_102809</name>
</gene>
<organism evidence="1 2">
    <name type="scientific">Actinoplanes regularis</name>
    <dbReference type="NCBI Taxonomy" id="52697"/>
    <lineage>
        <taxon>Bacteria</taxon>
        <taxon>Bacillati</taxon>
        <taxon>Actinomycetota</taxon>
        <taxon>Actinomycetes</taxon>
        <taxon>Micromonosporales</taxon>
        <taxon>Micromonosporaceae</taxon>
        <taxon>Actinoplanes</taxon>
    </lineage>
</organism>
<evidence type="ECO:0000313" key="2">
    <source>
        <dbReference type="Proteomes" id="UP000198415"/>
    </source>
</evidence>
<protein>
    <recommendedName>
        <fullName evidence="3">Excreted virulence factor EspC, type VII ESX diderm</fullName>
    </recommendedName>
</protein>
<proteinExistence type="predicted"/>
<accession>A0A238WQK1</accession>
<reference evidence="1 2" key="1">
    <citation type="submission" date="2017-06" db="EMBL/GenBank/DDBJ databases">
        <authorList>
            <person name="Kim H.J."/>
            <person name="Triplett B.A."/>
        </authorList>
    </citation>
    <scope>NUCLEOTIDE SEQUENCE [LARGE SCALE GENOMIC DNA]</scope>
    <source>
        <strain evidence="1 2">DSM 43151</strain>
    </source>
</reference>
<evidence type="ECO:0000313" key="1">
    <source>
        <dbReference type="EMBL" id="SNR48880.1"/>
    </source>
</evidence>
<sequence length="135" mass="14225">MGWELAADLSELKIVGSIDLPTIGYTYATMNQAINGTAAYDRAAFETPGGGIAATQAVWSALRSDLQTILGRTANNMQQAAAVITNAVAAYAEYDQAAGQSLYEAWSNGQQPGVVDTEAKYVHQSPPPVVLPDGY</sequence>
<keyword evidence="2" id="KW-1185">Reference proteome</keyword>